<dbReference type="InterPro" id="IPR014718">
    <property type="entry name" value="GH-type_carb-bd"/>
</dbReference>
<accession>A0ABT1EKP3</accession>
<dbReference type="Gene3D" id="2.70.98.10">
    <property type="match status" value="1"/>
</dbReference>
<reference evidence="1 2" key="1">
    <citation type="journal article" date="2022" name="Genome Biol. Evol.">
        <title>Host diet, physiology and behaviors set the stage for Lachnospiraceae cladogenesis.</title>
        <authorList>
            <person name="Vera-Ponce De Leon A."/>
            <person name="Schneider M."/>
            <person name="Jahnes B.C."/>
            <person name="Sadowski V."/>
            <person name="Camuy-Velez L.A."/>
            <person name="Duan J."/>
            <person name="Sabree Z.L."/>
        </authorList>
    </citation>
    <scope>NUCLEOTIDE SEQUENCE [LARGE SCALE GENOMIC DNA]</scope>
    <source>
        <strain evidence="1 2">PAL227</strain>
    </source>
</reference>
<dbReference type="InterPro" id="IPR011013">
    <property type="entry name" value="Gal_mutarotase_sf_dom"/>
</dbReference>
<name>A0ABT1EKP3_9FIRM</name>
<dbReference type="InterPro" id="IPR008183">
    <property type="entry name" value="Aldose_1/G6P_1-epimerase"/>
</dbReference>
<evidence type="ECO:0000313" key="2">
    <source>
        <dbReference type="Proteomes" id="UP001523565"/>
    </source>
</evidence>
<organism evidence="1 2">
    <name type="scientific">Ohessyouella blattaphilus</name>
    <dbReference type="NCBI Taxonomy" id="2949333"/>
    <lineage>
        <taxon>Bacteria</taxon>
        <taxon>Bacillati</taxon>
        <taxon>Bacillota</taxon>
        <taxon>Clostridia</taxon>
        <taxon>Lachnospirales</taxon>
        <taxon>Lachnospiraceae</taxon>
        <taxon>Ohessyouella</taxon>
    </lineage>
</organism>
<dbReference type="Pfam" id="PF01263">
    <property type="entry name" value="Aldose_epim"/>
    <property type="match status" value="1"/>
</dbReference>
<comment type="caution">
    <text evidence="1">The sequence shown here is derived from an EMBL/GenBank/DDBJ whole genome shotgun (WGS) entry which is preliminary data.</text>
</comment>
<dbReference type="RefSeq" id="WP_262070138.1">
    <property type="nucleotide sequence ID" value="NZ_JAMXOC010000027.1"/>
</dbReference>
<dbReference type="PANTHER" id="PTHR11122:SF13">
    <property type="entry name" value="GLUCOSE-6-PHOSPHATE 1-EPIMERASE"/>
    <property type="match status" value="1"/>
</dbReference>
<gene>
    <name evidence="1" type="ORF">NK118_13475</name>
</gene>
<dbReference type="CDD" id="cd09024">
    <property type="entry name" value="Aldose_epim_lacX"/>
    <property type="match status" value="1"/>
</dbReference>
<keyword evidence="2" id="KW-1185">Reference proteome</keyword>
<dbReference type="PANTHER" id="PTHR11122">
    <property type="entry name" value="APOSPORY-ASSOCIATED PROTEIN C-RELATED"/>
    <property type="match status" value="1"/>
</dbReference>
<dbReference type="SUPFAM" id="SSF74650">
    <property type="entry name" value="Galactose mutarotase-like"/>
    <property type="match status" value="1"/>
</dbReference>
<dbReference type="Proteomes" id="UP001523565">
    <property type="component" value="Unassembled WGS sequence"/>
</dbReference>
<evidence type="ECO:0000313" key="1">
    <source>
        <dbReference type="EMBL" id="MCP1111260.1"/>
    </source>
</evidence>
<protein>
    <submittedName>
        <fullName evidence="1">Aldose 1-epimerase family protein</fullName>
    </submittedName>
</protein>
<sequence>MITEIKNKYLTVEVNSVGAEFWSIKDQEGTEYLWQGESEHWRGRGPTLFPYIGRLTEGKYTYKGTEYTLPIHGFSPKMEMPIEESSESSVTYQLEATDETKKVYPFDFILRVKYSLEDNRLKITYQVDNTGSETMYFGIGGHPGFNVPLEKGVFEDGYLEFSEECKPMRVGFTAECFINGADTPYELKEDRRIDLEHSLFDEDAIVLKDMAKGIALKSKVDSREIHFAYNDMDYLGIWHRPHTEVNYVCVEPWSSLPGKAGGIQALEEQQDLISLAPASSYENQWSITIKGKNDLVDSLRDDTLI</sequence>
<dbReference type="InterPro" id="IPR037481">
    <property type="entry name" value="LacX"/>
</dbReference>
<dbReference type="EMBL" id="JAMZFV010000027">
    <property type="protein sequence ID" value="MCP1111260.1"/>
    <property type="molecule type" value="Genomic_DNA"/>
</dbReference>
<proteinExistence type="predicted"/>